<feature type="non-terminal residue" evidence="4">
    <location>
        <position position="469"/>
    </location>
</feature>
<dbReference type="PRINTS" id="PR01415">
    <property type="entry name" value="ANKYRIN"/>
</dbReference>
<evidence type="ECO:0000256" key="2">
    <source>
        <dbReference type="PROSITE-ProRule" id="PRU00023"/>
    </source>
</evidence>
<accession>A0AAW0XS54</accession>
<sequence length="469" mass="53013">MEHSELLQEMQQIEKLPINERVKLAQKRRKQQLTAYAKWAKTDNINNRQRSKNIREVAFAPEVQLMDIAARGSHEDMRNLLKSGIDPNMRNHDGLTALHQACIDGSLELVTLLLKHGADVNITDQDLWTPLHAAATCGHFKIVTTLIKAGANLTAINCDGEMPHDITDDEVTFQYMENEMMKRGITQDIIERIREEPHDVMLRDIKNTVLTGGDLNQPLERKSTFLHAAIANGFNDIVKLLIDNGASLTARDEDGWEPIHAASYWCNEAAIDLLTHDKRVNLQTCTGYGETPYDLCDDPEIKSVILHKISIMSDMCELYGEASPENLTPIFEEVERTTIDDSNEKHFQDININSLESFYSEPQKKLDLFIVTDESLDGSRNPSIDDTPSSPIVNIEAIELSSDRRNSIKEAKHKAELIRSIDRLSTKEKKNIKSDTKSKQTDDPRSVCNKENITPNINPLFITSTTVED</sequence>
<dbReference type="GO" id="GO:0004857">
    <property type="term" value="F:enzyme inhibitor activity"/>
    <property type="evidence" value="ECO:0007669"/>
    <property type="project" value="TreeGrafter"/>
</dbReference>
<gene>
    <name evidence="4" type="ORF">OTU49_000020</name>
</gene>
<dbReference type="PROSITE" id="PS50088">
    <property type="entry name" value="ANK_REPEAT"/>
    <property type="match status" value="3"/>
</dbReference>
<dbReference type="GO" id="GO:0017020">
    <property type="term" value="F:myosin phosphatase regulator activity"/>
    <property type="evidence" value="ECO:0007669"/>
    <property type="project" value="TreeGrafter"/>
</dbReference>
<dbReference type="PROSITE" id="PS50297">
    <property type="entry name" value="ANK_REP_REGION"/>
    <property type="match status" value="3"/>
</dbReference>
<dbReference type="PANTHER" id="PTHR24179">
    <property type="entry name" value="PROTEIN PHOSPHATASE 1 REGULATORY SUBUNIT 12"/>
    <property type="match status" value="1"/>
</dbReference>
<evidence type="ECO:0000256" key="1">
    <source>
        <dbReference type="ARBA" id="ARBA00022737"/>
    </source>
</evidence>
<feature type="region of interest" description="Disordered" evidence="3">
    <location>
        <begin position="428"/>
        <end position="455"/>
    </location>
</feature>
<organism evidence="4 5">
    <name type="scientific">Cherax quadricarinatus</name>
    <name type="common">Australian red claw crayfish</name>
    <dbReference type="NCBI Taxonomy" id="27406"/>
    <lineage>
        <taxon>Eukaryota</taxon>
        <taxon>Metazoa</taxon>
        <taxon>Ecdysozoa</taxon>
        <taxon>Arthropoda</taxon>
        <taxon>Crustacea</taxon>
        <taxon>Multicrustacea</taxon>
        <taxon>Malacostraca</taxon>
        <taxon>Eumalacostraca</taxon>
        <taxon>Eucarida</taxon>
        <taxon>Decapoda</taxon>
        <taxon>Pleocyemata</taxon>
        <taxon>Astacidea</taxon>
        <taxon>Parastacoidea</taxon>
        <taxon>Parastacidae</taxon>
        <taxon>Cherax</taxon>
    </lineage>
</organism>
<feature type="repeat" description="ANK" evidence="2">
    <location>
        <begin position="221"/>
        <end position="253"/>
    </location>
</feature>
<dbReference type="Gene3D" id="1.25.40.20">
    <property type="entry name" value="Ankyrin repeat-containing domain"/>
    <property type="match status" value="2"/>
</dbReference>
<evidence type="ECO:0000313" key="4">
    <source>
        <dbReference type="EMBL" id="KAK8745805.1"/>
    </source>
</evidence>
<protein>
    <recommendedName>
        <fullName evidence="6">Protein phosphatase 1 regulatory subunit 16A</fullName>
    </recommendedName>
</protein>
<dbReference type="GO" id="GO:0005737">
    <property type="term" value="C:cytoplasm"/>
    <property type="evidence" value="ECO:0007669"/>
    <property type="project" value="TreeGrafter"/>
</dbReference>
<name>A0AAW0XS54_CHEQU</name>
<evidence type="ECO:0000256" key="3">
    <source>
        <dbReference type="SAM" id="MobiDB-lite"/>
    </source>
</evidence>
<reference evidence="4 5" key="1">
    <citation type="journal article" date="2024" name="BMC Genomics">
        <title>Genome assembly of redclaw crayfish (Cherax quadricarinatus) provides insights into its immune adaptation and hypoxia tolerance.</title>
        <authorList>
            <person name="Liu Z."/>
            <person name="Zheng J."/>
            <person name="Li H."/>
            <person name="Fang K."/>
            <person name="Wang S."/>
            <person name="He J."/>
            <person name="Zhou D."/>
            <person name="Weng S."/>
            <person name="Chi M."/>
            <person name="Gu Z."/>
            <person name="He J."/>
            <person name="Li F."/>
            <person name="Wang M."/>
        </authorList>
    </citation>
    <scope>NUCLEOTIDE SEQUENCE [LARGE SCALE GENOMIC DNA]</scope>
    <source>
        <strain evidence="4">ZL_2023a</strain>
    </source>
</reference>
<dbReference type="SUPFAM" id="SSF48403">
    <property type="entry name" value="Ankyrin repeat"/>
    <property type="match status" value="1"/>
</dbReference>
<dbReference type="Proteomes" id="UP001445076">
    <property type="component" value="Unassembled WGS sequence"/>
</dbReference>
<dbReference type="InterPro" id="IPR002110">
    <property type="entry name" value="Ankyrin_rpt"/>
</dbReference>
<evidence type="ECO:0000313" key="5">
    <source>
        <dbReference type="Proteomes" id="UP001445076"/>
    </source>
</evidence>
<feature type="repeat" description="ANK" evidence="2">
    <location>
        <begin position="126"/>
        <end position="158"/>
    </location>
</feature>
<feature type="repeat" description="ANK" evidence="2">
    <location>
        <begin position="93"/>
        <end position="125"/>
    </location>
</feature>
<dbReference type="AlphaFoldDB" id="A0AAW0XS54"/>
<keyword evidence="5" id="KW-1185">Reference proteome</keyword>
<comment type="caution">
    <text evidence="4">The sequence shown here is derived from an EMBL/GenBank/DDBJ whole genome shotgun (WGS) entry which is preliminary data.</text>
</comment>
<dbReference type="InterPro" id="IPR051226">
    <property type="entry name" value="PP1_Regulatory_Subunit"/>
</dbReference>
<dbReference type="SMART" id="SM00248">
    <property type="entry name" value="ANK"/>
    <property type="match status" value="4"/>
</dbReference>
<evidence type="ECO:0008006" key="6">
    <source>
        <dbReference type="Google" id="ProtNLM"/>
    </source>
</evidence>
<feature type="compositionally biased region" description="Basic and acidic residues" evidence="3">
    <location>
        <begin position="428"/>
        <end position="445"/>
    </location>
</feature>
<keyword evidence="2" id="KW-0040">ANK repeat</keyword>
<dbReference type="PANTHER" id="PTHR24179:SF29">
    <property type="entry name" value="LD46604P"/>
    <property type="match status" value="1"/>
</dbReference>
<keyword evidence="1" id="KW-0677">Repeat</keyword>
<dbReference type="Pfam" id="PF12796">
    <property type="entry name" value="Ank_2"/>
    <property type="match status" value="2"/>
</dbReference>
<dbReference type="EMBL" id="JARKIK010000018">
    <property type="protein sequence ID" value="KAK8745805.1"/>
    <property type="molecule type" value="Genomic_DNA"/>
</dbReference>
<proteinExistence type="predicted"/>
<dbReference type="InterPro" id="IPR036770">
    <property type="entry name" value="Ankyrin_rpt-contain_sf"/>
</dbReference>